<accession>A0ABW1ZD41</accession>
<name>A0ABW1ZD41_9BACT</name>
<comment type="caution">
    <text evidence="1">The sequence shown here is derived from an EMBL/GenBank/DDBJ whole genome shotgun (WGS) entry which is preliminary data.</text>
</comment>
<dbReference type="EMBL" id="JBHSWI010000001">
    <property type="protein sequence ID" value="MFC6646103.1"/>
    <property type="molecule type" value="Genomic_DNA"/>
</dbReference>
<proteinExistence type="predicted"/>
<reference evidence="2" key="1">
    <citation type="journal article" date="2019" name="Int. J. Syst. Evol. Microbiol.">
        <title>The Global Catalogue of Microorganisms (GCM) 10K type strain sequencing project: providing services to taxonomists for standard genome sequencing and annotation.</title>
        <authorList>
            <consortium name="The Broad Institute Genomics Platform"/>
            <consortium name="The Broad Institute Genome Sequencing Center for Infectious Disease"/>
            <person name="Wu L."/>
            <person name="Ma J."/>
        </authorList>
    </citation>
    <scope>NUCLEOTIDE SEQUENCE [LARGE SCALE GENOMIC DNA]</scope>
    <source>
        <strain evidence="2">CGMCC 1.16026</strain>
    </source>
</reference>
<dbReference type="RefSeq" id="WP_390235124.1">
    <property type="nucleotide sequence ID" value="NZ_JBHSWI010000001.1"/>
</dbReference>
<protein>
    <submittedName>
        <fullName evidence="1">Uncharacterized protein</fullName>
    </submittedName>
</protein>
<dbReference type="Proteomes" id="UP001596391">
    <property type="component" value="Unassembled WGS sequence"/>
</dbReference>
<keyword evidence="2" id="KW-1185">Reference proteome</keyword>
<evidence type="ECO:0000313" key="2">
    <source>
        <dbReference type="Proteomes" id="UP001596391"/>
    </source>
</evidence>
<gene>
    <name evidence="1" type="ORF">ACFQBQ_11025</name>
</gene>
<organism evidence="1 2">
    <name type="scientific">Granulicella cerasi</name>
    <dbReference type="NCBI Taxonomy" id="741063"/>
    <lineage>
        <taxon>Bacteria</taxon>
        <taxon>Pseudomonadati</taxon>
        <taxon>Acidobacteriota</taxon>
        <taxon>Terriglobia</taxon>
        <taxon>Terriglobales</taxon>
        <taxon>Acidobacteriaceae</taxon>
        <taxon>Granulicella</taxon>
    </lineage>
</organism>
<sequence length="102" mass="11455">MIERLDVRIGQRRVNTFRIGDLGSGQPQRDVLEVRQETLPGGYWLKLTPAQAMLPGEYVLIEVLDGHTLNADVWDFAIDPDAKESMEAILPLEKKPAGLQSR</sequence>
<evidence type="ECO:0000313" key="1">
    <source>
        <dbReference type="EMBL" id="MFC6646103.1"/>
    </source>
</evidence>